<comment type="caution">
    <text evidence="7">The sequence shown here is derived from an EMBL/GenBank/DDBJ whole genome shotgun (WGS) entry which is preliminary data.</text>
</comment>
<protein>
    <submittedName>
        <fullName evidence="7">Integrase</fullName>
    </submittedName>
</protein>
<evidence type="ECO:0000256" key="2">
    <source>
        <dbReference type="ARBA" id="ARBA00022578"/>
    </source>
</evidence>
<dbReference type="PROSITE" id="PS50531">
    <property type="entry name" value="HTH_IS21"/>
    <property type="match status" value="1"/>
</dbReference>
<evidence type="ECO:0000259" key="5">
    <source>
        <dbReference type="PROSITE" id="PS50531"/>
    </source>
</evidence>
<keyword evidence="8" id="KW-1185">Reference proteome</keyword>
<dbReference type="NCBIfam" id="NF033546">
    <property type="entry name" value="transpos_IS21"/>
    <property type="match status" value="1"/>
</dbReference>
<keyword evidence="2" id="KW-0815">Transposition</keyword>
<dbReference type="PANTHER" id="PTHR35004:SF8">
    <property type="entry name" value="TRANSPOSASE RV3428C-RELATED"/>
    <property type="match status" value="1"/>
</dbReference>
<evidence type="ECO:0000313" key="8">
    <source>
        <dbReference type="Proteomes" id="UP000680279"/>
    </source>
</evidence>
<dbReference type="Proteomes" id="UP000680279">
    <property type="component" value="Unassembled WGS sequence"/>
</dbReference>
<reference evidence="7 8" key="1">
    <citation type="submission" date="2021-03" db="EMBL/GenBank/DDBJ databases">
        <title>Antimicrobial resistance genes in bacteria isolated from Japanese honey, and their potential for conferring macrolide and lincosamide resistance in the American foulbrood pathogen Paenibacillus larvae.</title>
        <authorList>
            <person name="Okamoto M."/>
            <person name="Kumagai M."/>
            <person name="Kanamori H."/>
            <person name="Takamatsu D."/>
        </authorList>
    </citation>
    <scope>NUCLEOTIDE SEQUENCE [LARGE SCALE GENOMIC DNA]</scope>
    <source>
        <strain evidence="7 8">J1TS3</strain>
    </source>
</reference>
<dbReference type="InterPro" id="IPR012337">
    <property type="entry name" value="RNaseH-like_sf"/>
</dbReference>
<dbReference type="PANTHER" id="PTHR35004">
    <property type="entry name" value="TRANSPOSASE RV3428C-RELATED"/>
    <property type="match status" value="1"/>
</dbReference>
<dbReference type="InterPro" id="IPR036397">
    <property type="entry name" value="RNaseH_sf"/>
</dbReference>
<organism evidence="7 8">
    <name type="scientific">Siminovitchia fordii</name>
    <dbReference type="NCBI Taxonomy" id="254759"/>
    <lineage>
        <taxon>Bacteria</taxon>
        <taxon>Bacillati</taxon>
        <taxon>Bacillota</taxon>
        <taxon>Bacilli</taxon>
        <taxon>Bacillales</taxon>
        <taxon>Bacillaceae</taxon>
        <taxon>Siminovitchia</taxon>
    </lineage>
</organism>
<evidence type="ECO:0000313" key="7">
    <source>
        <dbReference type="EMBL" id="GIN23412.1"/>
    </source>
</evidence>
<evidence type="ECO:0000256" key="3">
    <source>
        <dbReference type="ARBA" id="ARBA00023125"/>
    </source>
</evidence>
<keyword evidence="3" id="KW-0238">DNA-binding</keyword>
<dbReference type="InterPro" id="IPR017894">
    <property type="entry name" value="HTH_IS21_transposase_type"/>
</dbReference>
<feature type="domain" description="Integrase catalytic" evidence="6">
    <location>
        <begin position="126"/>
        <end position="298"/>
    </location>
</feature>
<dbReference type="Gene3D" id="3.30.420.10">
    <property type="entry name" value="Ribonuclease H-like superfamily/Ribonuclease H"/>
    <property type="match status" value="1"/>
</dbReference>
<dbReference type="InterPro" id="IPR054353">
    <property type="entry name" value="IstA-like_C"/>
</dbReference>
<gene>
    <name evidence="7" type="ORF">J1TS3_45460</name>
</gene>
<dbReference type="PROSITE" id="PS50994">
    <property type="entry name" value="INTEGRASE"/>
    <property type="match status" value="1"/>
</dbReference>
<keyword evidence="4" id="KW-0233">DNA recombination</keyword>
<feature type="domain" description="HTH IS21-type" evidence="5">
    <location>
        <begin position="6"/>
        <end position="70"/>
    </location>
</feature>
<sequence>MLAMAEVNYIRYETNTKGRSYAEVARQMGVDRRTVKKYSDMEDFNPEKPIRQKRISPVMDPVKPIIDEWLLEDSKKKKKFRRTAKRIHDLLVEHHQFTGSDRSVRDYVSKRKQELAEVSEEAALPLETKPGAAQVDFGEAPFLHEGEEVIRHFLVLSFPYSNAFLYQVFPSQNRECFLQGLANMFEFLEGVPHTIRFDNLSPAVKKVLPEGERELTEEFERFAAHYGFSYEFCNPNSGNEKGHVEAMVKYIRNNYLLPAVPYNRLADLNEQAFAWSVGDRKRAHYEKELPISELHLADKGQLLQLPGKAYKCIRYEHVKADKYGFIRIDRKQYSTSPRFAGQAVTAKLSFDQVTILNEKNEILITHPRLYGSERKAMNWQPYLTLMAKRPTALKYSSFYDQLPEEWKLYFEACSTEEKKAALSLLATLLKEQGFDLPTEALRMASEHGHPAAESIKHVYYQLVNGRGIRETLSLSRLPQKLPMAEPASRGLTHYDQLFAMAGGGMS</sequence>
<comment type="similarity">
    <text evidence="1">Belongs to the transposase IS21/IS408/IS1162 family.</text>
</comment>
<name>A0ABQ4KCI1_9BACI</name>
<dbReference type="Pfam" id="PF22483">
    <property type="entry name" value="Mu-transpos_C_2"/>
    <property type="match status" value="1"/>
</dbReference>
<dbReference type="EMBL" id="BOQT01000040">
    <property type="protein sequence ID" value="GIN23412.1"/>
    <property type="molecule type" value="Genomic_DNA"/>
</dbReference>
<dbReference type="RefSeq" id="WP_212964006.1">
    <property type="nucleotide sequence ID" value="NZ_BOQT01000040.1"/>
</dbReference>
<evidence type="ECO:0000259" key="6">
    <source>
        <dbReference type="PROSITE" id="PS50994"/>
    </source>
</evidence>
<accession>A0ABQ4KCI1</accession>
<evidence type="ECO:0000256" key="4">
    <source>
        <dbReference type="ARBA" id="ARBA00023172"/>
    </source>
</evidence>
<dbReference type="SUPFAM" id="SSF53098">
    <property type="entry name" value="Ribonuclease H-like"/>
    <property type="match status" value="1"/>
</dbReference>
<dbReference type="InterPro" id="IPR001584">
    <property type="entry name" value="Integrase_cat-core"/>
</dbReference>
<proteinExistence type="inferred from homology"/>
<evidence type="ECO:0000256" key="1">
    <source>
        <dbReference type="ARBA" id="ARBA00009277"/>
    </source>
</evidence>